<proteinExistence type="inferred from homology"/>
<evidence type="ECO:0000256" key="3">
    <source>
        <dbReference type="ARBA" id="ARBA00022801"/>
    </source>
</evidence>
<reference evidence="10" key="1">
    <citation type="journal article" date="2022" name="Arch. Microbiol.">
        <title>Thiomicrorhabdus immobilis sp. nov., a mesophilic sulfur-oxidizing bacterium isolated from sediment of a brackish lake in northern Japan.</title>
        <authorList>
            <person name="Kojima H."/>
            <person name="Mochizuki J."/>
            <person name="Kanda M."/>
            <person name="Watanabe T."/>
            <person name="Fukui M."/>
        </authorList>
    </citation>
    <scope>NUCLEOTIDE SEQUENCE</scope>
    <source>
        <strain evidence="10">Am19</strain>
    </source>
</reference>
<keyword evidence="2" id="KW-0227">DNA damage</keyword>
<accession>A0ABM7MFC9</accession>
<feature type="region of interest" description="Disordered" evidence="8">
    <location>
        <begin position="1"/>
        <end position="37"/>
    </location>
</feature>
<dbReference type="RefSeq" id="WP_237261612.1">
    <property type="nucleotide sequence ID" value="NZ_AP024202.1"/>
</dbReference>
<dbReference type="SUPFAM" id="SSF51306">
    <property type="entry name" value="LexA/Signal peptidase"/>
    <property type="match status" value="1"/>
</dbReference>
<evidence type="ECO:0000259" key="9">
    <source>
        <dbReference type="Pfam" id="PF00717"/>
    </source>
</evidence>
<dbReference type="InterPro" id="IPR006197">
    <property type="entry name" value="Peptidase_S24_LexA"/>
</dbReference>
<evidence type="ECO:0000256" key="5">
    <source>
        <dbReference type="ARBA" id="ARBA00023204"/>
    </source>
</evidence>
<dbReference type="InterPro" id="IPR050077">
    <property type="entry name" value="LexA_repressor"/>
</dbReference>
<dbReference type="InterPro" id="IPR039418">
    <property type="entry name" value="LexA-like"/>
</dbReference>
<keyword evidence="3 7" id="KW-0378">Hydrolase</keyword>
<keyword evidence="6" id="KW-0742">SOS response</keyword>
<sequence>MTQKTDSSVGSISHGGVREGAGRKKGTGKFGEPTKVMRVPQSKVAQIQAWLNLQNKPNAGKSISPSNQSRFDSPFAWYLPEEEAEVVELPLYAHKVVAGFPSPADDYIEARLDLNEKLIRNKEATFLLSVQGDSMKDAGILDGDILVVDRSIQPQDGKIVIAALDGELTVKRLSIKSTGTWLVPENDNYPPILVRESSDILIWGVVTATISQF</sequence>
<evidence type="ECO:0000256" key="8">
    <source>
        <dbReference type="SAM" id="MobiDB-lite"/>
    </source>
</evidence>
<dbReference type="CDD" id="cd06529">
    <property type="entry name" value="S24_LexA-like"/>
    <property type="match status" value="1"/>
</dbReference>
<evidence type="ECO:0000256" key="1">
    <source>
        <dbReference type="ARBA" id="ARBA00007484"/>
    </source>
</evidence>
<keyword evidence="11" id="KW-1185">Reference proteome</keyword>
<dbReference type="InterPro" id="IPR036286">
    <property type="entry name" value="LexA/Signal_pep-like_sf"/>
</dbReference>
<keyword evidence="4 7" id="KW-0068">Autocatalytic cleavage</keyword>
<keyword evidence="5" id="KW-0234">DNA repair</keyword>
<dbReference type="Gene3D" id="2.10.109.10">
    <property type="entry name" value="Umud Fragment, subunit A"/>
    <property type="match status" value="1"/>
</dbReference>
<gene>
    <name evidence="10" type="primary">umuD</name>
    <name evidence="10" type="ORF">THMIRHAM_19240</name>
</gene>
<protein>
    <submittedName>
        <fullName evidence="10">DNA polymerase V</fullName>
    </submittedName>
</protein>
<dbReference type="Proteomes" id="UP001054820">
    <property type="component" value="Chromosome"/>
</dbReference>
<evidence type="ECO:0000256" key="6">
    <source>
        <dbReference type="ARBA" id="ARBA00023236"/>
    </source>
</evidence>
<dbReference type="EMBL" id="AP024202">
    <property type="protein sequence ID" value="BCN94139.1"/>
    <property type="molecule type" value="Genomic_DNA"/>
</dbReference>
<evidence type="ECO:0000256" key="7">
    <source>
        <dbReference type="RuleBase" id="RU003991"/>
    </source>
</evidence>
<name>A0ABM7MFC9_9GAMM</name>
<dbReference type="Pfam" id="PF00717">
    <property type="entry name" value="Peptidase_S24"/>
    <property type="match status" value="1"/>
</dbReference>
<feature type="domain" description="Peptidase S24/S26A/S26B/S26C" evidence="9">
    <location>
        <begin position="90"/>
        <end position="206"/>
    </location>
</feature>
<dbReference type="NCBIfam" id="NF007621">
    <property type="entry name" value="PRK10276.1"/>
    <property type="match status" value="1"/>
</dbReference>
<dbReference type="PANTHER" id="PTHR33516:SF2">
    <property type="entry name" value="LEXA REPRESSOR-RELATED"/>
    <property type="match status" value="1"/>
</dbReference>
<comment type="similarity">
    <text evidence="1 7">Belongs to the peptidase S24 family.</text>
</comment>
<evidence type="ECO:0000313" key="11">
    <source>
        <dbReference type="Proteomes" id="UP001054820"/>
    </source>
</evidence>
<evidence type="ECO:0000313" key="10">
    <source>
        <dbReference type="EMBL" id="BCN94139.1"/>
    </source>
</evidence>
<dbReference type="PANTHER" id="PTHR33516">
    <property type="entry name" value="LEXA REPRESSOR"/>
    <property type="match status" value="1"/>
</dbReference>
<dbReference type="InterPro" id="IPR015927">
    <property type="entry name" value="Peptidase_S24_S26A/B/C"/>
</dbReference>
<evidence type="ECO:0000256" key="2">
    <source>
        <dbReference type="ARBA" id="ARBA00022763"/>
    </source>
</evidence>
<dbReference type="PRINTS" id="PR00726">
    <property type="entry name" value="LEXASERPTASE"/>
</dbReference>
<feature type="compositionally biased region" description="Polar residues" evidence="8">
    <location>
        <begin position="1"/>
        <end position="11"/>
    </location>
</feature>
<evidence type="ECO:0000256" key="4">
    <source>
        <dbReference type="ARBA" id="ARBA00022813"/>
    </source>
</evidence>
<organism evidence="10 11">
    <name type="scientific">Thiomicrorhabdus immobilis</name>
    <dbReference type="NCBI Taxonomy" id="2791037"/>
    <lineage>
        <taxon>Bacteria</taxon>
        <taxon>Pseudomonadati</taxon>
        <taxon>Pseudomonadota</taxon>
        <taxon>Gammaproteobacteria</taxon>
        <taxon>Thiotrichales</taxon>
        <taxon>Piscirickettsiaceae</taxon>
        <taxon>Thiomicrorhabdus</taxon>
    </lineage>
</organism>